<dbReference type="Pfam" id="PF21981">
    <property type="entry name" value="RecX_HTH3"/>
    <property type="match status" value="2"/>
</dbReference>
<name>A0A1H3K871_EUBBA</name>
<comment type="similarity">
    <text evidence="2 5">Belongs to the RecX family.</text>
</comment>
<protein>
    <recommendedName>
        <fullName evidence="3 5">Regulatory protein RecX</fullName>
    </recommendedName>
</protein>
<evidence type="ECO:0000259" key="6">
    <source>
        <dbReference type="Pfam" id="PF02631"/>
    </source>
</evidence>
<dbReference type="HAMAP" id="MF_01114">
    <property type="entry name" value="RecX"/>
    <property type="match status" value="1"/>
</dbReference>
<dbReference type="InterPro" id="IPR036388">
    <property type="entry name" value="WH-like_DNA-bd_sf"/>
</dbReference>
<dbReference type="PANTHER" id="PTHR33602:SF1">
    <property type="entry name" value="REGULATORY PROTEIN RECX FAMILY PROTEIN"/>
    <property type="match status" value="1"/>
</dbReference>
<dbReference type="InterPro" id="IPR053926">
    <property type="entry name" value="RecX_HTH_1st"/>
</dbReference>
<dbReference type="STRING" id="1528.SAMN04488579_1403"/>
<sequence length="218" mass="25854">MGQEEIAKSFDLALKYLSYRSRTEQEMVEYLEKKGRSPQTIAGVMEKLAFYHYINDEDYLESAIRTNLMGNQFGRLRLKQDLARRGIKGELLNQLEVFYPVESEEECCRNQMQKAIKKYAGEFGRKKLQKVGAYLQRRGFSYDMINTMIGDIPLETSKDMPEKRQSDIEGYFEKYRRMQERKGYSGWELNQRIKRNLASRGFSFDEINAFMNREDEFN</sequence>
<dbReference type="GO" id="GO:0006282">
    <property type="term" value="P:regulation of DNA repair"/>
    <property type="evidence" value="ECO:0007669"/>
    <property type="project" value="UniProtKB-UniRule"/>
</dbReference>
<comment type="function">
    <text evidence="5">Modulates RecA activity.</text>
</comment>
<dbReference type="Proteomes" id="UP000199652">
    <property type="component" value="Unassembled WGS sequence"/>
</dbReference>
<evidence type="ECO:0000256" key="3">
    <source>
        <dbReference type="ARBA" id="ARBA00018111"/>
    </source>
</evidence>
<proteinExistence type="inferred from homology"/>
<dbReference type="EMBL" id="FNOU01000040">
    <property type="protein sequence ID" value="SDY47684.1"/>
    <property type="molecule type" value="Genomic_DNA"/>
</dbReference>
<evidence type="ECO:0000313" key="9">
    <source>
        <dbReference type="EMBL" id="SDY47684.1"/>
    </source>
</evidence>
<dbReference type="RefSeq" id="WP_090247294.1">
    <property type="nucleotide sequence ID" value="NZ_FNOU01000040.1"/>
</dbReference>
<evidence type="ECO:0000256" key="4">
    <source>
        <dbReference type="ARBA" id="ARBA00022490"/>
    </source>
</evidence>
<dbReference type="InterPro" id="IPR053924">
    <property type="entry name" value="RecX_HTH_2nd"/>
</dbReference>
<reference evidence="10" key="1">
    <citation type="submission" date="2016-10" db="EMBL/GenBank/DDBJ databases">
        <authorList>
            <person name="Varghese N."/>
            <person name="Submissions S."/>
        </authorList>
    </citation>
    <scope>NUCLEOTIDE SEQUENCE [LARGE SCALE GENOMIC DNA]</scope>
    <source>
        <strain evidence="10">VPI 5359</strain>
    </source>
</reference>
<evidence type="ECO:0000256" key="2">
    <source>
        <dbReference type="ARBA" id="ARBA00009695"/>
    </source>
</evidence>
<evidence type="ECO:0000313" key="10">
    <source>
        <dbReference type="Proteomes" id="UP000199652"/>
    </source>
</evidence>
<evidence type="ECO:0000256" key="5">
    <source>
        <dbReference type="HAMAP-Rule" id="MF_01114"/>
    </source>
</evidence>
<dbReference type="AlphaFoldDB" id="A0A1H3K871"/>
<keyword evidence="4 5" id="KW-0963">Cytoplasm</keyword>
<dbReference type="InterPro" id="IPR053925">
    <property type="entry name" value="RecX_HTH_3rd"/>
</dbReference>
<dbReference type="Pfam" id="PF21982">
    <property type="entry name" value="RecX_HTH1"/>
    <property type="match status" value="1"/>
</dbReference>
<accession>A0A1H3K871</accession>
<dbReference type="Gene3D" id="1.10.10.10">
    <property type="entry name" value="Winged helix-like DNA-binding domain superfamily/Winged helix DNA-binding domain"/>
    <property type="match status" value="4"/>
</dbReference>
<comment type="subcellular location">
    <subcellularLocation>
        <location evidence="1 5">Cytoplasm</location>
    </subcellularLocation>
</comment>
<evidence type="ECO:0000256" key="1">
    <source>
        <dbReference type="ARBA" id="ARBA00004496"/>
    </source>
</evidence>
<feature type="domain" description="RecX first three-helical" evidence="8">
    <location>
        <begin position="11"/>
        <end position="48"/>
    </location>
</feature>
<dbReference type="PANTHER" id="PTHR33602">
    <property type="entry name" value="REGULATORY PROTEIN RECX FAMILY PROTEIN"/>
    <property type="match status" value="1"/>
</dbReference>
<organism evidence="9 10">
    <name type="scientific">Eubacterium barkeri</name>
    <name type="common">Clostridium barkeri</name>
    <dbReference type="NCBI Taxonomy" id="1528"/>
    <lineage>
        <taxon>Bacteria</taxon>
        <taxon>Bacillati</taxon>
        <taxon>Bacillota</taxon>
        <taxon>Clostridia</taxon>
        <taxon>Eubacteriales</taxon>
        <taxon>Eubacteriaceae</taxon>
        <taxon>Eubacterium</taxon>
    </lineage>
</organism>
<evidence type="ECO:0000259" key="8">
    <source>
        <dbReference type="Pfam" id="PF21982"/>
    </source>
</evidence>
<gene>
    <name evidence="5" type="primary">recX</name>
    <name evidence="9" type="ORF">SAMN04488579_1403</name>
</gene>
<dbReference type="Pfam" id="PF02631">
    <property type="entry name" value="RecX_HTH2"/>
    <property type="match status" value="1"/>
</dbReference>
<dbReference type="InterPro" id="IPR003783">
    <property type="entry name" value="Regulatory_RecX"/>
</dbReference>
<feature type="domain" description="RecX third three-helical" evidence="7">
    <location>
        <begin position="104"/>
        <end position="146"/>
    </location>
</feature>
<dbReference type="OrthoDB" id="9804967at2"/>
<keyword evidence="10" id="KW-1185">Reference proteome</keyword>
<feature type="domain" description="RecX second three-helical" evidence="6">
    <location>
        <begin position="55"/>
        <end position="93"/>
    </location>
</feature>
<dbReference type="GO" id="GO:0005737">
    <property type="term" value="C:cytoplasm"/>
    <property type="evidence" value="ECO:0007669"/>
    <property type="project" value="UniProtKB-SubCell"/>
</dbReference>
<feature type="domain" description="RecX third three-helical" evidence="7">
    <location>
        <begin position="176"/>
        <end position="211"/>
    </location>
</feature>
<evidence type="ECO:0000259" key="7">
    <source>
        <dbReference type="Pfam" id="PF21981"/>
    </source>
</evidence>